<evidence type="ECO:0000256" key="13">
    <source>
        <dbReference type="SAM" id="Phobius"/>
    </source>
</evidence>
<dbReference type="PANTHER" id="PTHR12591:SF0">
    <property type="entry name" value="FI19814P1"/>
    <property type="match status" value="1"/>
</dbReference>
<feature type="transmembrane region" description="Helical" evidence="13">
    <location>
        <begin position="262"/>
        <end position="287"/>
    </location>
</feature>
<comment type="caution">
    <text evidence="15">The sequence shown here is derived from an EMBL/GenBank/DDBJ whole genome shotgun (WGS) entry which is preliminary data.</text>
</comment>
<dbReference type="InterPro" id="IPR036938">
    <property type="entry name" value="PAP2/HPO_sf"/>
</dbReference>
<evidence type="ECO:0000256" key="9">
    <source>
        <dbReference type="ARBA" id="ARBA00022989"/>
    </source>
</evidence>
<feature type="domain" description="Phosphatidic acid phosphatase type 2/haloperoxidase" evidence="14">
    <location>
        <begin position="52"/>
        <end position="182"/>
    </location>
</feature>
<evidence type="ECO:0000256" key="8">
    <source>
        <dbReference type="ARBA" id="ARBA00022824"/>
    </source>
</evidence>
<evidence type="ECO:0000259" key="14">
    <source>
        <dbReference type="SMART" id="SM00014"/>
    </source>
</evidence>
<name>A0AAV2T133_CALDB</name>
<evidence type="ECO:0000256" key="4">
    <source>
        <dbReference type="ARBA" id="ARBA00012634"/>
    </source>
</evidence>
<evidence type="ECO:0000313" key="15">
    <source>
        <dbReference type="EMBL" id="CAL5130200.1"/>
    </source>
</evidence>
<dbReference type="PIRSF" id="PIRSF000905">
    <property type="entry name" value="Glucose-6-phosphatase"/>
    <property type="match status" value="1"/>
</dbReference>
<organism evidence="15 16">
    <name type="scientific">Calicophoron daubneyi</name>
    <name type="common">Rumen fluke</name>
    <name type="synonym">Paramphistomum daubneyi</name>
    <dbReference type="NCBI Taxonomy" id="300641"/>
    <lineage>
        <taxon>Eukaryota</taxon>
        <taxon>Metazoa</taxon>
        <taxon>Spiralia</taxon>
        <taxon>Lophotrochozoa</taxon>
        <taxon>Platyhelminthes</taxon>
        <taxon>Trematoda</taxon>
        <taxon>Digenea</taxon>
        <taxon>Plagiorchiida</taxon>
        <taxon>Pronocephalata</taxon>
        <taxon>Paramphistomoidea</taxon>
        <taxon>Paramphistomidae</taxon>
        <taxon>Calicophoron</taxon>
    </lineage>
</organism>
<evidence type="ECO:0000256" key="12">
    <source>
        <dbReference type="PIRSR" id="PIRSR000905-2"/>
    </source>
</evidence>
<feature type="active site" description="Proton donor" evidence="11">
    <location>
        <position position="114"/>
    </location>
</feature>
<feature type="transmembrane region" description="Helical" evidence="13">
    <location>
        <begin position="219"/>
        <end position="242"/>
    </location>
</feature>
<evidence type="ECO:0000313" key="16">
    <source>
        <dbReference type="Proteomes" id="UP001497525"/>
    </source>
</evidence>
<keyword evidence="7" id="KW-0378">Hydrolase</keyword>
<comment type="pathway">
    <text evidence="2">Carbohydrate biosynthesis; gluconeogenesis.</text>
</comment>
<feature type="transmembrane region" description="Helical" evidence="13">
    <location>
        <begin position="111"/>
        <end position="130"/>
    </location>
</feature>
<accession>A0AAV2T133</accession>
<dbReference type="InterPro" id="IPR016275">
    <property type="entry name" value="Glucose-6-phosphatase"/>
</dbReference>
<keyword evidence="8" id="KW-0256">Endoplasmic reticulum</keyword>
<feature type="transmembrane region" description="Helical" evidence="13">
    <location>
        <begin position="299"/>
        <end position="318"/>
    </location>
</feature>
<dbReference type="EC" id="3.1.3.9" evidence="4"/>
<keyword evidence="5" id="KW-0312">Gluconeogenesis</keyword>
<evidence type="ECO:0000256" key="3">
    <source>
        <dbReference type="ARBA" id="ARBA00009266"/>
    </source>
</evidence>
<evidence type="ECO:0000256" key="6">
    <source>
        <dbReference type="ARBA" id="ARBA00022692"/>
    </source>
</evidence>
<dbReference type="EMBL" id="CAXLJL010000057">
    <property type="protein sequence ID" value="CAL5130200.1"/>
    <property type="molecule type" value="Genomic_DNA"/>
</dbReference>
<dbReference type="GO" id="GO:0005789">
    <property type="term" value="C:endoplasmic reticulum membrane"/>
    <property type="evidence" value="ECO:0007669"/>
    <property type="project" value="UniProtKB-SubCell"/>
</dbReference>
<feature type="binding site" evidence="12">
    <location>
        <position position="156"/>
    </location>
    <ligand>
        <name>substrate</name>
    </ligand>
</feature>
<evidence type="ECO:0000256" key="1">
    <source>
        <dbReference type="ARBA" id="ARBA00004477"/>
    </source>
</evidence>
<dbReference type="AlphaFoldDB" id="A0AAV2T133"/>
<feature type="transmembrane region" description="Helical" evidence="13">
    <location>
        <begin position="167"/>
        <end position="184"/>
    </location>
</feature>
<proteinExistence type="inferred from homology"/>
<dbReference type="Pfam" id="PF01569">
    <property type="entry name" value="PAP2"/>
    <property type="match status" value="1"/>
</dbReference>
<dbReference type="GO" id="GO:0006094">
    <property type="term" value="P:gluconeogenesis"/>
    <property type="evidence" value="ECO:0007669"/>
    <property type="project" value="UniProtKB-KW"/>
</dbReference>
<feature type="transmembrane region" description="Helical" evidence="13">
    <location>
        <begin position="35"/>
        <end position="62"/>
    </location>
</feature>
<dbReference type="SMART" id="SM00014">
    <property type="entry name" value="acidPPc"/>
    <property type="match status" value="1"/>
</dbReference>
<dbReference type="SUPFAM" id="SSF48317">
    <property type="entry name" value="Acid phosphatase/Vanadium-dependent haloperoxidase"/>
    <property type="match status" value="1"/>
</dbReference>
<dbReference type="GO" id="GO:0051156">
    <property type="term" value="P:glucose 6-phosphate metabolic process"/>
    <property type="evidence" value="ECO:0007669"/>
    <property type="project" value="TreeGrafter"/>
</dbReference>
<feature type="transmembrane region" description="Helical" evidence="13">
    <location>
        <begin position="142"/>
        <end position="161"/>
    </location>
</feature>
<keyword evidence="9 13" id="KW-1133">Transmembrane helix</keyword>
<protein>
    <recommendedName>
        <fullName evidence="4">glucose-6-phosphatase</fullName>
        <ecNumber evidence="4">3.1.3.9</ecNumber>
    </recommendedName>
</protein>
<evidence type="ECO:0000256" key="7">
    <source>
        <dbReference type="ARBA" id="ARBA00022801"/>
    </source>
</evidence>
<sequence>MENLHVYGVEFVRWLQQFELLGSFLSKVSHAGRPLMAYALLFPAAFYTNPLVGVITLMSTAFSEWLNGILKWVLHGHRPYWWVILQAEKNGTSAAPLMQFPETCETGPGSPSGHCMITLTGMVPIVVFLYKGLPNFYREAMLSLFGCFVVALGLGRCYLAAHFPHQVVAGIASGLTMGYVFSLFQPSLGDTEQIFGYGPFGIRQQSNNPFVYLIKHPSFIALIGVSFFAIACFLSWCLQTVGGIDVNWSIELARRTCQRSEWVQVSTSVMVGMARITGYLIGLALALHVSPPNSLWESNLGISVILLAVVSLYTASFLESLLRGVIHSTFSTWLGGSNYNGPDLLELFSSVLEATVIPLVTIWLLPAVMRLITSLSV</sequence>
<keyword evidence="6 13" id="KW-0812">Transmembrane</keyword>
<feature type="transmembrane region" description="Helical" evidence="13">
    <location>
        <begin position="347"/>
        <end position="372"/>
    </location>
</feature>
<keyword evidence="10 13" id="KW-0472">Membrane</keyword>
<evidence type="ECO:0000256" key="2">
    <source>
        <dbReference type="ARBA" id="ARBA00004742"/>
    </source>
</evidence>
<dbReference type="PANTHER" id="PTHR12591">
    <property type="entry name" value="GLUCOSE-6-PHOSPHATASE"/>
    <property type="match status" value="1"/>
</dbReference>
<dbReference type="GO" id="GO:0004346">
    <property type="term" value="F:glucose-6-phosphatase activity"/>
    <property type="evidence" value="ECO:0007669"/>
    <property type="project" value="UniProtKB-EC"/>
</dbReference>
<dbReference type="Proteomes" id="UP001497525">
    <property type="component" value="Unassembled WGS sequence"/>
</dbReference>
<gene>
    <name evidence="15" type="ORF">CDAUBV1_LOCUS1632</name>
</gene>
<feature type="binding site" evidence="12">
    <location>
        <position position="78"/>
    </location>
    <ligand>
        <name>substrate</name>
    </ligand>
</feature>
<comment type="similarity">
    <text evidence="3">Belongs to the glucose-6-phosphatase family.</text>
</comment>
<reference evidence="15" key="1">
    <citation type="submission" date="2024-06" db="EMBL/GenBank/DDBJ databases">
        <authorList>
            <person name="Liu X."/>
            <person name="Lenzi L."/>
            <person name="Haldenby T S."/>
            <person name="Uol C."/>
        </authorList>
    </citation>
    <scope>NUCLEOTIDE SEQUENCE</scope>
</reference>
<comment type="subcellular location">
    <subcellularLocation>
        <location evidence="1">Endoplasmic reticulum membrane</location>
        <topology evidence="1">Multi-pass membrane protein</topology>
    </subcellularLocation>
</comment>
<evidence type="ECO:0000256" key="10">
    <source>
        <dbReference type="ARBA" id="ARBA00023136"/>
    </source>
</evidence>
<evidence type="ECO:0000256" key="11">
    <source>
        <dbReference type="PIRSR" id="PIRSR000905-1"/>
    </source>
</evidence>
<evidence type="ECO:0000256" key="5">
    <source>
        <dbReference type="ARBA" id="ARBA00022432"/>
    </source>
</evidence>
<feature type="active site" description="Nucleophile" evidence="11">
    <location>
        <position position="162"/>
    </location>
</feature>
<dbReference type="InterPro" id="IPR000326">
    <property type="entry name" value="PAP2/HPO"/>
</dbReference>
<dbReference type="Gene3D" id="1.20.144.10">
    <property type="entry name" value="Phosphatidic acid phosphatase type 2/haloperoxidase"/>
    <property type="match status" value="1"/>
</dbReference>